<dbReference type="Gene3D" id="2.40.170.20">
    <property type="entry name" value="TonB-dependent receptor, beta-barrel domain"/>
    <property type="match status" value="1"/>
</dbReference>
<comment type="subcellular location">
    <subcellularLocation>
        <location evidence="1">Cell outer membrane</location>
    </subcellularLocation>
</comment>
<evidence type="ECO:0000313" key="4">
    <source>
        <dbReference type="EMBL" id="WKN37896.1"/>
    </source>
</evidence>
<dbReference type="InterPro" id="IPR037066">
    <property type="entry name" value="Plug_dom_sf"/>
</dbReference>
<sequence>MSLKQSFLIGLALLLILPAYSQNITQTIRGRVIDSETLQPLEGTSVYLRDTDPPLGATTDTQGNFLLENVPIGRHILKTSYVGYQSYTIPDLLVQSGKETVLEITLTPSAQNLNEVVVEEQRTPPEAIEPLSSRSFTVEETRRYAATFFDPARLATSFPGVVGVNDQANHISVRGNSPNSLLWRLEGIDIVNPNHLSNAGTFSDRRASSSGSQSILSTQMLDNSHFLTGAFPAQYGNAIGGAFDIRLRRGNNQQREYTVQAGLIGLEFAAEGPFAENSASSYLVNYRYSTVGLLTNVLGIDFGGEQITFQDLSFNLTFPTQKAGTFTVFGIGGTGSNVFNASRDSSAWETQKDRYDITFGNDMGAVGATHTISLNERTSLKSVVAASALSSERFGDILTEDYATQRLEEDQYQEVRLSITSAITHKLSERRSITGGFFLTYMNYDLSSNEGDSIGNTPQTLISGEGDGLLIQPYVQHKWQLTDRLSWQAGLHYTHFSLNGSQSLEPRTQVQWTVSPQQSVRLAYGLHSQMQLPGVYFSTIPTDVLGAPRPQANLNLGLTKAHHYVLGYDYQVSETSRIRTEAYYQSLFNVPISTNSSSSFSTLNLFEGFVDEALVNEGTGKNYGIELTAEKSLSDSYYFLLSSSIYESKYTGADGIQRDTRFNGNYAVSFTGGKEFLWQHSEKQRVIGINLRANYLGGLRTTPIDAAASQASQTTVFQDDLAYSQQLPAYFKIDLRISLRKNTDRFTSVWSLDLQNALNQQNVAFQYYDVLQQKVVTKYQLGLIPVLTYRIEF</sequence>
<dbReference type="SUPFAM" id="SSF56935">
    <property type="entry name" value="Porins"/>
    <property type="match status" value="1"/>
</dbReference>
<keyword evidence="2" id="KW-0472">Membrane</keyword>
<proteinExistence type="predicted"/>
<name>A0AA49GQ38_9BACT</name>
<evidence type="ECO:0000256" key="3">
    <source>
        <dbReference type="ARBA" id="ARBA00023237"/>
    </source>
</evidence>
<dbReference type="AlphaFoldDB" id="A0AA49GQ38"/>
<dbReference type="GO" id="GO:0009279">
    <property type="term" value="C:cell outer membrane"/>
    <property type="evidence" value="ECO:0007669"/>
    <property type="project" value="UniProtKB-SubCell"/>
</dbReference>
<dbReference type="InterPro" id="IPR036942">
    <property type="entry name" value="Beta-barrel_TonB_sf"/>
</dbReference>
<evidence type="ECO:0000256" key="2">
    <source>
        <dbReference type="ARBA" id="ARBA00023136"/>
    </source>
</evidence>
<reference evidence="4" key="2">
    <citation type="journal article" date="2024" name="Antonie Van Leeuwenhoek">
        <title>Roseihalotalea indica gen. nov., sp. nov., a halophilic Bacteroidetes from mesopelagic Southwest Indian Ocean with higher carbohydrate metabolic potential.</title>
        <authorList>
            <person name="Chen B."/>
            <person name="Zhang M."/>
            <person name="Lin D."/>
            <person name="Ye J."/>
            <person name="Tang K."/>
        </authorList>
    </citation>
    <scope>NUCLEOTIDE SEQUENCE</scope>
    <source>
        <strain evidence="4">TK19036</strain>
    </source>
</reference>
<reference evidence="4" key="1">
    <citation type="journal article" date="2023" name="Comput. Struct. Biotechnol. J.">
        <title>Discovery of a novel marine Bacteroidetes with a rich repertoire of carbohydrate-active enzymes.</title>
        <authorList>
            <person name="Chen B."/>
            <person name="Liu G."/>
            <person name="Chen Q."/>
            <person name="Wang H."/>
            <person name="Liu L."/>
            <person name="Tang K."/>
        </authorList>
    </citation>
    <scope>NUCLEOTIDE SEQUENCE</scope>
    <source>
        <strain evidence="4">TK19036</strain>
    </source>
</reference>
<dbReference type="SUPFAM" id="SSF49464">
    <property type="entry name" value="Carboxypeptidase regulatory domain-like"/>
    <property type="match status" value="1"/>
</dbReference>
<dbReference type="Pfam" id="PF13715">
    <property type="entry name" value="CarbopepD_reg_2"/>
    <property type="match status" value="1"/>
</dbReference>
<protein>
    <submittedName>
        <fullName evidence="4">TonB-dependent receptor</fullName>
    </submittedName>
</protein>
<dbReference type="Gene3D" id="2.60.40.1120">
    <property type="entry name" value="Carboxypeptidase-like, regulatory domain"/>
    <property type="match status" value="1"/>
</dbReference>
<evidence type="ECO:0000256" key="1">
    <source>
        <dbReference type="ARBA" id="ARBA00004442"/>
    </source>
</evidence>
<keyword evidence="3" id="KW-0998">Cell outer membrane</keyword>
<organism evidence="4">
    <name type="scientific">Roseihalotalea indica</name>
    <dbReference type="NCBI Taxonomy" id="2867963"/>
    <lineage>
        <taxon>Bacteria</taxon>
        <taxon>Pseudomonadati</taxon>
        <taxon>Bacteroidota</taxon>
        <taxon>Cytophagia</taxon>
        <taxon>Cytophagales</taxon>
        <taxon>Catalimonadaceae</taxon>
        <taxon>Roseihalotalea</taxon>
    </lineage>
</organism>
<accession>A0AA49GQ38</accession>
<dbReference type="InterPro" id="IPR008969">
    <property type="entry name" value="CarboxyPept-like_regulatory"/>
</dbReference>
<keyword evidence="4" id="KW-0675">Receptor</keyword>
<gene>
    <name evidence="4" type="ORF">K4G66_04135</name>
</gene>
<dbReference type="Gene3D" id="2.170.130.10">
    <property type="entry name" value="TonB-dependent receptor, plug domain"/>
    <property type="match status" value="1"/>
</dbReference>
<dbReference type="EMBL" id="CP120682">
    <property type="protein sequence ID" value="WKN37896.1"/>
    <property type="molecule type" value="Genomic_DNA"/>
</dbReference>